<dbReference type="Pfam" id="PF17774">
    <property type="entry name" value="YlmH_RBD"/>
    <property type="match status" value="1"/>
</dbReference>
<dbReference type="SUPFAM" id="SSF55174">
    <property type="entry name" value="Alpha-L RNA-binding motif"/>
    <property type="match status" value="1"/>
</dbReference>
<comment type="caution">
    <text evidence="3">The sequence shown here is derived from an EMBL/GenBank/DDBJ whole genome shotgun (WGS) entry which is preliminary data.</text>
</comment>
<dbReference type="AlphaFoldDB" id="A0A0R1US20"/>
<feature type="domain" description="RNA-binding S4" evidence="2">
    <location>
        <begin position="183"/>
        <end position="245"/>
    </location>
</feature>
<dbReference type="PANTHER" id="PTHR13633">
    <property type="entry name" value="MITOCHONDRIAL TRANSCRIPTION RESCUE FACTOR 1"/>
    <property type="match status" value="1"/>
</dbReference>
<dbReference type="Gene3D" id="3.30.1370.160">
    <property type="match status" value="1"/>
</dbReference>
<dbReference type="Pfam" id="PF01479">
    <property type="entry name" value="S4"/>
    <property type="match status" value="1"/>
</dbReference>
<dbReference type="EMBL" id="AZGC01000014">
    <property type="protein sequence ID" value="KRL96000.1"/>
    <property type="molecule type" value="Genomic_DNA"/>
</dbReference>
<dbReference type="InterPro" id="IPR040591">
    <property type="entry name" value="RqcP2_RBD"/>
</dbReference>
<dbReference type="Proteomes" id="UP000051084">
    <property type="component" value="Unassembled WGS sequence"/>
</dbReference>
<dbReference type="GO" id="GO:0003723">
    <property type="term" value="F:RNA binding"/>
    <property type="evidence" value="ECO:0007669"/>
    <property type="project" value="UniProtKB-KW"/>
</dbReference>
<evidence type="ECO:0000256" key="1">
    <source>
        <dbReference type="PROSITE-ProRule" id="PRU00182"/>
    </source>
</evidence>
<keyword evidence="1" id="KW-0694">RNA-binding</keyword>
<dbReference type="InterPro" id="IPR002942">
    <property type="entry name" value="S4_RNA-bd"/>
</dbReference>
<accession>A0A0R1US20</accession>
<sequence>MTEQLKQHFRLDEANFIDQVQDWIATASQQYRPVLTHFLNPREQYIVQTLVNRQPDLRVAFNGGYPLAEAKRALLYPDYYTPTTADFELAALQIDYPVKFTMLSHRKILGTLLGAGLKRGSLGDFVQDDLVWQIIVEAPLVAFLQQAITKLGRIQINWRRIELAAIVTPQNDWQVQETTVSSLRLDVLVAVAFNYSRTKAKSLVEHKLVTINWQMMERPDYVVAVHDQISVRRGGRIRLLAVNGQNKKGRTRISLAVINAHERSK</sequence>
<evidence type="ECO:0000313" key="3">
    <source>
        <dbReference type="EMBL" id="KRL96000.1"/>
    </source>
</evidence>
<name>A0A0R1US20_9LACO</name>
<dbReference type="InterPro" id="IPR036986">
    <property type="entry name" value="S4_RNA-bd_sf"/>
</dbReference>
<dbReference type="SMART" id="SM00363">
    <property type="entry name" value="S4"/>
    <property type="match status" value="1"/>
</dbReference>
<dbReference type="PATRIC" id="fig|1423742.4.peg.727"/>
<dbReference type="CDD" id="cd00165">
    <property type="entry name" value="S4"/>
    <property type="match status" value="1"/>
</dbReference>
<dbReference type="Gene3D" id="3.10.290.10">
    <property type="entry name" value="RNA-binding S4 domain"/>
    <property type="match status" value="1"/>
</dbReference>
<protein>
    <submittedName>
        <fullName evidence="3">RNA-binding S4 domain protein</fullName>
    </submittedName>
</protein>
<dbReference type="InterPro" id="IPR012677">
    <property type="entry name" value="Nucleotide-bd_a/b_plait_sf"/>
</dbReference>
<keyword evidence="4" id="KW-1185">Reference proteome</keyword>
<organism evidence="3 4">
    <name type="scientific">Limosilactobacillus equigenerosi DSM 18793 = JCM 14505</name>
    <dbReference type="NCBI Taxonomy" id="1423742"/>
    <lineage>
        <taxon>Bacteria</taxon>
        <taxon>Bacillati</taxon>
        <taxon>Bacillota</taxon>
        <taxon>Bacilli</taxon>
        <taxon>Lactobacillales</taxon>
        <taxon>Lactobacillaceae</taxon>
        <taxon>Limosilactobacillus</taxon>
    </lineage>
</organism>
<proteinExistence type="predicted"/>
<dbReference type="PANTHER" id="PTHR13633:SF3">
    <property type="entry name" value="MITOCHONDRIAL TRANSCRIPTION RESCUE FACTOR 1"/>
    <property type="match status" value="1"/>
</dbReference>
<gene>
    <name evidence="3" type="ORF">FC21_GL000698</name>
</gene>
<evidence type="ECO:0000313" key="4">
    <source>
        <dbReference type="Proteomes" id="UP000051084"/>
    </source>
</evidence>
<dbReference type="Gene3D" id="3.30.70.330">
    <property type="match status" value="1"/>
</dbReference>
<dbReference type="OrthoDB" id="9812787at2"/>
<evidence type="ECO:0000259" key="2">
    <source>
        <dbReference type="SMART" id="SM00363"/>
    </source>
</evidence>
<dbReference type="PROSITE" id="PS50889">
    <property type="entry name" value="S4"/>
    <property type="match status" value="1"/>
</dbReference>
<dbReference type="RefSeq" id="WP_056995367.1">
    <property type="nucleotide sequence ID" value="NZ_AZGC01000014.1"/>
</dbReference>
<dbReference type="STRING" id="417373.GCA_001570685_01066"/>
<reference evidence="3 4" key="1">
    <citation type="journal article" date="2015" name="Genome Announc.">
        <title>Expanding the biotechnology potential of lactobacilli through comparative genomics of 213 strains and associated genera.</title>
        <authorList>
            <person name="Sun Z."/>
            <person name="Harris H.M."/>
            <person name="McCann A."/>
            <person name="Guo C."/>
            <person name="Argimon S."/>
            <person name="Zhang W."/>
            <person name="Yang X."/>
            <person name="Jeffery I.B."/>
            <person name="Cooney J.C."/>
            <person name="Kagawa T.F."/>
            <person name="Liu W."/>
            <person name="Song Y."/>
            <person name="Salvetti E."/>
            <person name="Wrobel A."/>
            <person name="Rasinkangas P."/>
            <person name="Parkhill J."/>
            <person name="Rea M.C."/>
            <person name="O'Sullivan O."/>
            <person name="Ritari J."/>
            <person name="Douillard F.P."/>
            <person name="Paul Ross R."/>
            <person name="Yang R."/>
            <person name="Briner A.E."/>
            <person name="Felis G.E."/>
            <person name="de Vos W.M."/>
            <person name="Barrangou R."/>
            <person name="Klaenhammer T.R."/>
            <person name="Caufield P.W."/>
            <person name="Cui Y."/>
            <person name="Zhang H."/>
            <person name="O'Toole P.W."/>
        </authorList>
    </citation>
    <scope>NUCLEOTIDE SEQUENCE [LARGE SCALE GENOMIC DNA]</scope>
    <source>
        <strain evidence="3 4">DSM 18793</strain>
    </source>
</reference>